<sequence length="172" mass="18820">MKCKSYFSILKEQRFFLFVLALLWVSCSLISCSEDDEGPDCSLQGTNFSVSDISGNWTATEANFFNISTEPIQVVDVVEEGGNVTLTIQSNGRFTLNIMESGEPNARSSGDLCFDEDLLVVRFDGDAADDYEFFRIQFNGTNSLSISGATDFDFNGDGTPEPADIGLALVRS</sequence>
<dbReference type="EMBL" id="VRUR01000001">
    <property type="protein sequence ID" value="TXN38244.1"/>
    <property type="molecule type" value="Genomic_DNA"/>
</dbReference>
<feature type="signal peptide" evidence="1">
    <location>
        <begin position="1"/>
        <end position="33"/>
    </location>
</feature>
<dbReference type="PROSITE" id="PS51257">
    <property type="entry name" value="PROKAR_LIPOPROTEIN"/>
    <property type="match status" value="1"/>
</dbReference>
<gene>
    <name evidence="2" type="ORF">FVB32_08105</name>
</gene>
<accession>A0A5C8V811</accession>
<name>A0A5C8V811_9FLAO</name>
<evidence type="ECO:0000256" key="1">
    <source>
        <dbReference type="SAM" id="SignalP"/>
    </source>
</evidence>
<keyword evidence="3" id="KW-1185">Reference proteome</keyword>
<protein>
    <recommendedName>
        <fullName evidence="4">Lipocalin-like domain-containing protein</fullName>
    </recommendedName>
</protein>
<proteinExistence type="predicted"/>
<feature type="chain" id="PRO_5022832609" description="Lipocalin-like domain-containing protein" evidence="1">
    <location>
        <begin position="34"/>
        <end position="172"/>
    </location>
</feature>
<evidence type="ECO:0000313" key="3">
    <source>
        <dbReference type="Proteomes" id="UP000321456"/>
    </source>
</evidence>
<dbReference type="RefSeq" id="WP_147743003.1">
    <property type="nucleotide sequence ID" value="NZ_VRUR01000001.1"/>
</dbReference>
<evidence type="ECO:0008006" key="4">
    <source>
        <dbReference type="Google" id="ProtNLM"/>
    </source>
</evidence>
<reference evidence="2 3" key="1">
    <citation type="submission" date="2019-08" db="EMBL/GenBank/DDBJ databases">
        <title>Professor.</title>
        <authorList>
            <person name="Park J.S."/>
        </authorList>
    </citation>
    <scope>NUCLEOTIDE SEQUENCE [LARGE SCALE GENOMIC DNA]</scope>
    <source>
        <strain evidence="2 3">176CP5-101</strain>
    </source>
</reference>
<dbReference type="AlphaFoldDB" id="A0A5C8V811"/>
<comment type="caution">
    <text evidence="2">The sequence shown here is derived from an EMBL/GenBank/DDBJ whole genome shotgun (WGS) entry which is preliminary data.</text>
</comment>
<dbReference type="Proteomes" id="UP000321456">
    <property type="component" value="Unassembled WGS sequence"/>
</dbReference>
<keyword evidence="1" id="KW-0732">Signal</keyword>
<organism evidence="2 3">
    <name type="scientific">Flagellimonas hymeniacidonis</name>
    <dbReference type="NCBI Taxonomy" id="2603628"/>
    <lineage>
        <taxon>Bacteria</taxon>
        <taxon>Pseudomonadati</taxon>
        <taxon>Bacteroidota</taxon>
        <taxon>Flavobacteriia</taxon>
        <taxon>Flavobacteriales</taxon>
        <taxon>Flavobacteriaceae</taxon>
        <taxon>Flagellimonas</taxon>
    </lineage>
</organism>
<evidence type="ECO:0000313" key="2">
    <source>
        <dbReference type="EMBL" id="TXN38244.1"/>
    </source>
</evidence>